<keyword evidence="2" id="KW-1185">Reference proteome</keyword>
<reference evidence="1 2" key="1">
    <citation type="submission" date="2014-04" db="EMBL/GenBank/DDBJ databases">
        <authorList>
            <consortium name="DOE Joint Genome Institute"/>
            <person name="Kuo A."/>
            <person name="Kohler A."/>
            <person name="Costa M.D."/>
            <person name="Nagy L.G."/>
            <person name="Floudas D."/>
            <person name="Copeland A."/>
            <person name="Barry K.W."/>
            <person name="Cichocki N."/>
            <person name="Veneault-Fourrey C."/>
            <person name="LaButti K."/>
            <person name="Lindquist E.A."/>
            <person name="Lipzen A."/>
            <person name="Lundell T."/>
            <person name="Morin E."/>
            <person name="Murat C."/>
            <person name="Sun H."/>
            <person name="Tunlid A."/>
            <person name="Henrissat B."/>
            <person name="Grigoriev I.V."/>
            <person name="Hibbett D.S."/>
            <person name="Martin F."/>
            <person name="Nordberg H.P."/>
            <person name="Cantor M.N."/>
            <person name="Hua S.X."/>
        </authorList>
    </citation>
    <scope>NUCLEOTIDE SEQUENCE [LARGE SCALE GENOMIC DNA]</scope>
    <source>
        <strain evidence="1 2">Marx 270</strain>
    </source>
</reference>
<dbReference type="Proteomes" id="UP000054217">
    <property type="component" value="Unassembled WGS sequence"/>
</dbReference>
<dbReference type="InParanoid" id="A0A0C3KVX0"/>
<proteinExistence type="predicted"/>
<evidence type="ECO:0000313" key="2">
    <source>
        <dbReference type="Proteomes" id="UP000054217"/>
    </source>
</evidence>
<sequence>MAQYGYIHPARVASTPAYLGNRCAYCRRTEEHIFGFGLTVRRTAVWPFVVAFSIQISMSECHRSVQ</sequence>
<dbReference type="EMBL" id="KN831946">
    <property type="protein sequence ID" value="KIO13737.1"/>
    <property type="molecule type" value="Genomic_DNA"/>
</dbReference>
<reference evidence="2" key="2">
    <citation type="submission" date="2015-01" db="EMBL/GenBank/DDBJ databases">
        <title>Evolutionary Origins and Diversification of the Mycorrhizal Mutualists.</title>
        <authorList>
            <consortium name="DOE Joint Genome Institute"/>
            <consortium name="Mycorrhizal Genomics Consortium"/>
            <person name="Kohler A."/>
            <person name="Kuo A."/>
            <person name="Nagy L.G."/>
            <person name="Floudas D."/>
            <person name="Copeland A."/>
            <person name="Barry K.W."/>
            <person name="Cichocki N."/>
            <person name="Veneault-Fourrey C."/>
            <person name="LaButti K."/>
            <person name="Lindquist E.A."/>
            <person name="Lipzen A."/>
            <person name="Lundell T."/>
            <person name="Morin E."/>
            <person name="Murat C."/>
            <person name="Riley R."/>
            <person name="Ohm R."/>
            <person name="Sun H."/>
            <person name="Tunlid A."/>
            <person name="Henrissat B."/>
            <person name="Grigoriev I.V."/>
            <person name="Hibbett D.S."/>
            <person name="Martin F."/>
        </authorList>
    </citation>
    <scope>NUCLEOTIDE SEQUENCE [LARGE SCALE GENOMIC DNA]</scope>
    <source>
        <strain evidence="2">Marx 270</strain>
    </source>
</reference>
<accession>A0A0C3KVX0</accession>
<organism evidence="1 2">
    <name type="scientific">Pisolithus tinctorius Marx 270</name>
    <dbReference type="NCBI Taxonomy" id="870435"/>
    <lineage>
        <taxon>Eukaryota</taxon>
        <taxon>Fungi</taxon>
        <taxon>Dikarya</taxon>
        <taxon>Basidiomycota</taxon>
        <taxon>Agaricomycotina</taxon>
        <taxon>Agaricomycetes</taxon>
        <taxon>Agaricomycetidae</taxon>
        <taxon>Boletales</taxon>
        <taxon>Sclerodermatineae</taxon>
        <taxon>Pisolithaceae</taxon>
        <taxon>Pisolithus</taxon>
    </lineage>
</organism>
<evidence type="ECO:0000313" key="1">
    <source>
        <dbReference type="EMBL" id="KIO13737.1"/>
    </source>
</evidence>
<dbReference type="AlphaFoldDB" id="A0A0C3KVX0"/>
<dbReference type="HOGENOM" id="CLU_2832216_0_0_1"/>
<gene>
    <name evidence="1" type="ORF">M404DRAFT_993279</name>
</gene>
<name>A0A0C3KVX0_PISTI</name>
<protein>
    <submittedName>
        <fullName evidence="1">Uncharacterized protein</fullName>
    </submittedName>
</protein>